<dbReference type="EMBL" id="CDMZ01002131">
    <property type="protein sequence ID" value="CEM40918.1"/>
    <property type="molecule type" value="Genomic_DNA"/>
</dbReference>
<evidence type="ECO:0000256" key="5">
    <source>
        <dbReference type="SAM" id="MobiDB-lite"/>
    </source>
</evidence>
<dbReference type="SMART" id="SM00220">
    <property type="entry name" value="S_TKc"/>
    <property type="match status" value="1"/>
</dbReference>
<dbReference type="VEuPathDB" id="CryptoDB:Cvel_25647"/>
<dbReference type="AlphaFoldDB" id="A0A0G4HAE4"/>
<keyword evidence="2" id="KW-0547">Nucleotide-binding</keyword>
<dbReference type="Gene3D" id="3.30.200.20">
    <property type="entry name" value="Phosphorylase Kinase, domain 1"/>
    <property type="match status" value="1"/>
</dbReference>
<feature type="domain" description="Protein kinase" evidence="6">
    <location>
        <begin position="31"/>
        <end position="342"/>
    </location>
</feature>
<evidence type="ECO:0000313" key="7">
    <source>
        <dbReference type="EMBL" id="CEM40918.1"/>
    </source>
</evidence>
<evidence type="ECO:0000256" key="2">
    <source>
        <dbReference type="ARBA" id="ARBA00022741"/>
    </source>
</evidence>
<accession>A0A0G4HAE4</accession>
<dbReference type="GO" id="GO:0004672">
    <property type="term" value="F:protein kinase activity"/>
    <property type="evidence" value="ECO:0007669"/>
    <property type="project" value="InterPro"/>
</dbReference>
<dbReference type="SUPFAM" id="SSF56112">
    <property type="entry name" value="Protein kinase-like (PK-like)"/>
    <property type="match status" value="1"/>
</dbReference>
<dbReference type="Gene3D" id="1.10.510.10">
    <property type="entry name" value="Transferase(Phosphotransferase) domain 1"/>
    <property type="match status" value="1"/>
</dbReference>
<dbReference type="InterPro" id="IPR008271">
    <property type="entry name" value="Ser/Thr_kinase_AS"/>
</dbReference>
<dbReference type="PhylomeDB" id="A0A0G4HAE4"/>
<dbReference type="Pfam" id="PF00069">
    <property type="entry name" value="Pkinase"/>
    <property type="match status" value="1"/>
</dbReference>
<sequence length="348" mass="38510">MASSSSSRSVHRKSSTAGRSSVEVQLDFSSWRKGDKIGSGGQGDVYRALVDGRVMAVKQFRLVESSEGGGTSIPQSLQDELSAYQKLEHNRIVRYLHFSQQEERGALYLNIFLEYMPGGSISKMVKTYGPLPEPLVRKFTRQVLEGLQYLHSKHVVHRDVKGGNILVDANGDAKLSDFGTSQHLDPFLETKTLQGGHVKGTALWMAPEAISHTQKSKPGRRSDIWGLGCLVIEMLSGQKPWGSALAMQSPTEILKEIVTGKGTPLDAFQDLLKAQQQHQQQQQVDQMQQPQGQPQPPPAALPGYAEPIAPPSPECIDFIRRCLTRDMQKRPHADDLLEHPFVRDGTPN</sequence>
<dbReference type="InterPro" id="IPR011009">
    <property type="entry name" value="Kinase-like_dom_sf"/>
</dbReference>
<dbReference type="PANTHER" id="PTHR48016:SF56">
    <property type="entry name" value="MAPKK KINASE"/>
    <property type="match status" value="1"/>
</dbReference>
<feature type="region of interest" description="Disordered" evidence="5">
    <location>
        <begin position="273"/>
        <end position="309"/>
    </location>
</feature>
<dbReference type="CDD" id="cd06606">
    <property type="entry name" value="STKc_MAPKKK"/>
    <property type="match status" value="1"/>
</dbReference>
<dbReference type="PROSITE" id="PS00108">
    <property type="entry name" value="PROTEIN_KINASE_ST"/>
    <property type="match status" value="1"/>
</dbReference>
<dbReference type="InterPro" id="IPR000719">
    <property type="entry name" value="Prot_kinase_dom"/>
</dbReference>
<evidence type="ECO:0000256" key="4">
    <source>
        <dbReference type="ARBA" id="ARBA00022840"/>
    </source>
</evidence>
<dbReference type="PROSITE" id="PS50011">
    <property type="entry name" value="PROTEIN_KINASE_DOM"/>
    <property type="match status" value="1"/>
</dbReference>
<evidence type="ECO:0000256" key="1">
    <source>
        <dbReference type="ARBA" id="ARBA00022679"/>
    </source>
</evidence>
<dbReference type="GO" id="GO:0005524">
    <property type="term" value="F:ATP binding"/>
    <property type="evidence" value="ECO:0007669"/>
    <property type="project" value="UniProtKB-KW"/>
</dbReference>
<organism evidence="7">
    <name type="scientific">Chromera velia CCMP2878</name>
    <dbReference type="NCBI Taxonomy" id="1169474"/>
    <lineage>
        <taxon>Eukaryota</taxon>
        <taxon>Sar</taxon>
        <taxon>Alveolata</taxon>
        <taxon>Colpodellida</taxon>
        <taxon>Chromeraceae</taxon>
        <taxon>Chromera</taxon>
    </lineage>
</organism>
<proteinExistence type="predicted"/>
<dbReference type="PANTHER" id="PTHR48016">
    <property type="entry name" value="MAP KINASE KINASE KINASE SSK2-RELATED-RELATED"/>
    <property type="match status" value="1"/>
</dbReference>
<keyword evidence="3" id="KW-0418">Kinase</keyword>
<keyword evidence="1" id="KW-0808">Transferase</keyword>
<keyword evidence="4" id="KW-0067">ATP-binding</keyword>
<evidence type="ECO:0000259" key="6">
    <source>
        <dbReference type="PROSITE" id="PS50011"/>
    </source>
</evidence>
<reference evidence="7" key="1">
    <citation type="submission" date="2014-11" db="EMBL/GenBank/DDBJ databases">
        <authorList>
            <person name="Otto D Thomas"/>
            <person name="Naeem Raeece"/>
        </authorList>
    </citation>
    <scope>NUCLEOTIDE SEQUENCE</scope>
</reference>
<protein>
    <recommendedName>
        <fullName evidence="6">Protein kinase domain-containing protein</fullName>
    </recommendedName>
</protein>
<name>A0A0G4HAE4_9ALVE</name>
<feature type="compositionally biased region" description="Low complexity" evidence="5">
    <location>
        <begin position="275"/>
        <end position="292"/>
    </location>
</feature>
<evidence type="ECO:0000256" key="3">
    <source>
        <dbReference type="ARBA" id="ARBA00022777"/>
    </source>
</evidence>
<gene>
    <name evidence="7" type="ORF">Cvel_25647</name>
</gene>
<dbReference type="InterPro" id="IPR050538">
    <property type="entry name" value="MAP_kinase_kinase_kinase"/>
</dbReference>